<protein>
    <recommendedName>
        <fullName evidence="2">RecQ-mediated genome instability protein 1 C-terminal OB-fold domain-containing protein</fullName>
    </recommendedName>
</protein>
<dbReference type="Pfam" id="PF16099">
    <property type="entry name" value="RMI1_C"/>
    <property type="match status" value="1"/>
</dbReference>
<feature type="region of interest" description="Disordered" evidence="1">
    <location>
        <begin position="64"/>
        <end position="114"/>
    </location>
</feature>
<evidence type="ECO:0000313" key="3">
    <source>
        <dbReference type="EMBL" id="KAK3032230.1"/>
    </source>
</evidence>
<dbReference type="GO" id="GO:0000712">
    <property type="term" value="P:resolution of meiotic recombination intermediates"/>
    <property type="evidence" value="ECO:0007669"/>
    <property type="project" value="TreeGrafter"/>
</dbReference>
<proteinExistence type="predicted"/>
<keyword evidence="4" id="KW-1185">Reference proteome</keyword>
<dbReference type="InterPro" id="IPR032199">
    <property type="entry name" value="RMI1_C"/>
</dbReference>
<feature type="domain" description="RecQ-mediated genome instability protein 1 C-terminal OB-fold" evidence="2">
    <location>
        <begin position="117"/>
        <end position="223"/>
    </location>
</feature>
<evidence type="ECO:0000256" key="1">
    <source>
        <dbReference type="SAM" id="MobiDB-lite"/>
    </source>
</evidence>
<dbReference type="EMBL" id="JAVXUP010000276">
    <property type="protein sequence ID" value="KAK3032230.1"/>
    <property type="molecule type" value="Genomic_DNA"/>
</dbReference>
<name>A0AA88WXE1_9ASTE</name>
<evidence type="ECO:0000259" key="2">
    <source>
        <dbReference type="Pfam" id="PF16099"/>
    </source>
</evidence>
<dbReference type="GO" id="GO:0000166">
    <property type="term" value="F:nucleotide binding"/>
    <property type="evidence" value="ECO:0007669"/>
    <property type="project" value="InterPro"/>
</dbReference>
<accession>A0AA88WXE1</accession>
<dbReference type="GO" id="GO:0031422">
    <property type="term" value="C:RecQ family helicase-topoisomerase III complex"/>
    <property type="evidence" value="ECO:0007669"/>
    <property type="project" value="TreeGrafter"/>
</dbReference>
<feature type="compositionally biased region" description="Basic and acidic residues" evidence="1">
    <location>
        <begin position="64"/>
        <end position="73"/>
    </location>
</feature>
<dbReference type="GO" id="GO:0000724">
    <property type="term" value="P:double-strand break repair via homologous recombination"/>
    <property type="evidence" value="ECO:0007669"/>
    <property type="project" value="TreeGrafter"/>
</dbReference>
<dbReference type="PANTHER" id="PTHR14790:SF15">
    <property type="entry name" value="RECQ-MEDIATED GENOME INSTABILITY PROTEIN 1"/>
    <property type="match status" value="1"/>
</dbReference>
<sequence length="229" mass="25378">MSVYTVWLNISIRLTETQETLSDREGEYFSNFANESCKCDSSWRTAAHARLLADQEDKEIEHLVATKKEKEKGTASGVSTSDRTAEDSAVPMSRVSAEANQASAGPNPPSAAPVHRKGFQYRRRTTFELHVYVHDGSLISEILIDHEVVQKAIGHSPKDVTAALASSDINRVRNMNETNTYHLVLFDQGTMVIQISEASRLPIAIEINQGCPLADAWLLLTRVKSYTST</sequence>
<comment type="caution">
    <text evidence="3">The sequence shown here is derived from an EMBL/GenBank/DDBJ whole genome shotgun (WGS) entry which is preliminary data.</text>
</comment>
<gene>
    <name evidence="3" type="ORF">RJ639_035523</name>
</gene>
<organism evidence="3 4">
    <name type="scientific">Escallonia herrerae</name>
    <dbReference type="NCBI Taxonomy" id="1293975"/>
    <lineage>
        <taxon>Eukaryota</taxon>
        <taxon>Viridiplantae</taxon>
        <taxon>Streptophyta</taxon>
        <taxon>Embryophyta</taxon>
        <taxon>Tracheophyta</taxon>
        <taxon>Spermatophyta</taxon>
        <taxon>Magnoliopsida</taxon>
        <taxon>eudicotyledons</taxon>
        <taxon>Gunneridae</taxon>
        <taxon>Pentapetalae</taxon>
        <taxon>asterids</taxon>
        <taxon>campanulids</taxon>
        <taxon>Escalloniales</taxon>
        <taxon>Escalloniaceae</taxon>
        <taxon>Escallonia</taxon>
    </lineage>
</organism>
<dbReference type="AlphaFoldDB" id="A0AA88WXE1"/>
<dbReference type="GO" id="GO:0016604">
    <property type="term" value="C:nuclear body"/>
    <property type="evidence" value="ECO:0007669"/>
    <property type="project" value="TreeGrafter"/>
</dbReference>
<reference evidence="3" key="1">
    <citation type="submission" date="2022-12" db="EMBL/GenBank/DDBJ databases">
        <title>Draft genome assemblies for two species of Escallonia (Escalloniales).</title>
        <authorList>
            <person name="Chanderbali A."/>
            <person name="Dervinis C."/>
            <person name="Anghel I."/>
            <person name="Soltis D."/>
            <person name="Soltis P."/>
            <person name="Zapata F."/>
        </authorList>
    </citation>
    <scope>NUCLEOTIDE SEQUENCE</scope>
    <source>
        <strain evidence="3">UCBG64.0493</strain>
        <tissue evidence="3">Leaf</tissue>
    </source>
</reference>
<evidence type="ECO:0000313" key="4">
    <source>
        <dbReference type="Proteomes" id="UP001188597"/>
    </source>
</evidence>
<dbReference type="Proteomes" id="UP001188597">
    <property type="component" value="Unassembled WGS sequence"/>
</dbReference>
<dbReference type="PANTHER" id="PTHR14790">
    <property type="entry name" value="RECQ-MEDIATED GENOME INSTABILITY PROTEIN 1 RMI1"/>
    <property type="match status" value="1"/>
</dbReference>